<keyword evidence="3" id="KW-1185">Reference proteome</keyword>
<reference evidence="3" key="2">
    <citation type="journal article" date="2018" name="BMC Genomics">
        <title>Genomic insights into host adaptation between the wheat stripe rust pathogen (Puccinia striiformis f. sp. tritici) and the barley stripe rust pathogen (Puccinia striiformis f. sp. hordei).</title>
        <authorList>
            <person name="Xia C."/>
            <person name="Wang M."/>
            <person name="Yin C."/>
            <person name="Cornejo O.E."/>
            <person name="Hulbert S.H."/>
            <person name="Chen X."/>
        </authorList>
    </citation>
    <scope>NUCLEOTIDE SEQUENCE [LARGE SCALE GENOMIC DNA]</scope>
    <source>
        <strain evidence="3">93TX-2</strain>
    </source>
</reference>
<dbReference type="VEuPathDB" id="FungiDB:PSHT_10336"/>
<sequence length="221" mass="24211">MSDKNIQVNRSLACQGHFEMLAPTVADIRENQQYGPISIRSFYTSHAADPIDYEISLSTNTSIDNVLEEGFIYSIAGKLIAPNSACQPTLYYLQGLVTKVSAVEGMLGNYVDKTMVQGVGLVVSHGPEKVDEDAPPTGAMSIGVAHRDWDANSRSIKVFNVNYILPASPRLINKHPMIRPNHKNPSLWVSLGSRYQGSYGEGRDHTLDSAEEWTTTPGSTI</sequence>
<proteinExistence type="predicted"/>
<dbReference type="OrthoDB" id="10561181at2759"/>
<protein>
    <submittedName>
        <fullName evidence="2">Uncharacterized protein</fullName>
    </submittedName>
</protein>
<reference evidence="3" key="3">
    <citation type="journal article" date="2018" name="Mol. Plant Microbe Interact.">
        <title>Genome sequence resources for the wheat stripe rust pathogen (Puccinia striiformis f. sp. tritici) and the barley stripe rust pathogen (Puccinia striiformis f. sp. hordei).</title>
        <authorList>
            <person name="Xia C."/>
            <person name="Wang M."/>
            <person name="Yin C."/>
            <person name="Cornejo O.E."/>
            <person name="Hulbert S.H."/>
            <person name="Chen X."/>
        </authorList>
    </citation>
    <scope>NUCLEOTIDE SEQUENCE [LARGE SCALE GENOMIC DNA]</scope>
    <source>
        <strain evidence="3">93TX-2</strain>
    </source>
</reference>
<evidence type="ECO:0000313" key="2">
    <source>
        <dbReference type="EMBL" id="POW06632.1"/>
    </source>
</evidence>
<dbReference type="Proteomes" id="UP000238274">
    <property type="component" value="Unassembled WGS sequence"/>
</dbReference>
<feature type="compositionally biased region" description="Polar residues" evidence="1">
    <location>
        <begin position="212"/>
        <end position="221"/>
    </location>
</feature>
<feature type="region of interest" description="Disordered" evidence="1">
    <location>
        <begin position="200"/>
        <end position="221"/>
    </location>
</feature>
<dbReference type="AlphaFoldDB" id="A0A2S4VAQ3"/>
<organism evidence="2 3">
    <name type="scientific">Puccinia striiformis</name>
    <dbReference type="NCBI Taxonomy" id="27350"/>
    <lineage>
        <taxon>Eukaryota</taxon>
        <taxon>Fungi</taxon>
        <taxon>Dikarya</taxon>
        <taxon>Basidiomycota</taxon>
        <taxon>Pucciniomycotina</taxon>
        <taxon>Pucciniomycetes</taxon>
        <taxon>Pucciniales</taxon>
        <taxon>Pucciniaceae</taxon>
        <taxon>Puccinia</taxon>
    </lineage>
</organism>
<name>A0A2S4VAQ3_9BASI</name>
<dbReference type="VEuPathDB" id="FungiDB:PSTT_13515"/>
<reference evidence="2 3" key="1">
    <citation type="submission" date="2017-12" db="EMBL/GenBank/DDBJ databases">
        <title>Gene loss provides genomic basis for host adaptation in cereal stripe rust fungi.</title>
        <authorList>
            <person name="Xia C."/>
        </authorList>
    </citation>
    <scope>NUCLEOTIDE SEQUENCE [LARGE SCALE GENOMIC DNA]</scope>
    <source>
        <strain evidence="2 3">93TX-2</strain>
    </source>
</reference>
<dbReference type="EMBL" id="PKSM01000156">
    <property type="protein sequence ID" value="POW06632.1"/>
    <property type="molecule type" value="Genomic_DNA"/>
</dbReference>
<comment type="caution">
    <text evidence="2">The sequence shown here is derived from an EMBL/GenBank/DDBJ whole genome shotgun (WGS) entry which is preliminary data.</text>
</comment>
<evidence type="ECO:0000313" key="3">
    <source>
        <dbReference type="Proteomes" id="UP000238274"/>
    </source>
</evidence>
<accession>A0A2S4VAQ3</accession>
<evidence type="ECO:0000256" key="1">
    <source>
        <dbReference type="SAM" id="MobiDB-lite"/>
    </source>
</evidence>
<gene>
    <name evidence="2" type="ORF">PSHT_10336</name>
</gene>